<keyword evidence="12" id="KW-1003">Cell membrane</keyword>
<evidence type="ECO:0000256" key="1">
    <source>
        <dbReference type="ARBA" id="ARBA00022448"/>
    </source>
</evidence>
<keyword evidence="4 12" id="KW-0375">Hydrogen ion transport</keyword>
<keyword evidence="14" id="KW-0175">Coiled coil</keyword>
<evidence type="ECO:0000256" key="4">
    <source>
        <dbReference type="ARBA" id="ARBA00022781"/>
    </source>
</evidence>
<dbReference type="CDD" id="cd06503">
    <property type="entry name" value="ATP-synt_Fo_b"/>
    <property type="match status" value="1"/>
</dbReference>
<dbReference type="AlphaFoldDB" id="A0A4Q0XPC2"/>
<proteinExistence type="inferred from homology"/>
<dbReference type="NCBIfam" id="NF006292">
    <property type="entry name" value="PRK08475.1"/>
    <property type="match status" value="1"/>
</dbReference>
<gene>
    <name evidence="12" type="primary">atpF</name>
    <name evidence="16" type="ORF">CRV04_11400</name>
</gene>
<evidence type="ECO:0000256" key="2">
    <source>
        <dbReference type="ARBA" id="ARBA00022547"/>
    </source>
</evidence>
<comment type="similarity">
    <text evidence="12 13">Belongs to the ATPase B chain family.</text>
</comment>
<dbReference type="HAMAP" id="MF_01398">
    <property type="entry name" value="ATP_synth_b_bprime"/>
    <property type="match status" value="1"/>
</dbReference>
<evidence type="ECO:0000256" key="3">
    <source>
        <dbReference type="ARBA" id="ARBA00022692"/>
    </source>
</evidence>
<dbReference type="GO" id="GO:0046933">
    <property type="term" value="F:proton-transporting ATP synthase activity, rotational mechanism"/>
    <property type="evidence" value="ECO:0007669"/>
    <property type="project" value="UniProtKB-UniRule"/>
</dbReference>
<accession>A0A4Q0XPC2</accession>
<keyword evidence="6 12" id="KW-0406">Ion transport</keyword>
<dbReference type="InterPro" id="IPR002146">
    <property type="entry name" value="ATP_synth_b/b'su_bac/chlpt"/>
</dbReference>
<evidence type="ECO:0000256" key="7">
    <source>
        <dbReference type="ARBA" id="ARBA00023136"/>
    </source>
</evidence>
<feature type="signal peptide" evidence="15">
    <location>
        <begin position="1"/>
        <end position="20"/>
    </location>
</feature>
<feature type="transmembrane region" description="Helical" evidence="12">
    <location>
        <begin position="30"/>
        <end position="49"/>
    </location>
</feature>
<name>A0A4Q0XPC2_9BACT</name>
<reference evidence="16 17" key="1">
    <citation type="submission" date="2017-10" db="EMBL/GenBank/DDBJ databases">
        <title>Genomics of the genus Arcobacter.</title>
        <authorList>
            <person name="Perez-Cataluna A."/>
            <person name="Figueras M.J."/>
        </authorList>
    </citation>
    <scope>NUCLEOTIDE SEQUENCE [LARGE SCALE GENOMIC DNA]</scope>
    <source>
        <strain evidence="16 17">CECT 8987</strain>
    </source>
</reference>
<dbReference type="GO" id="GO:0012505">
    <property type="term" value="C:endomembrane system"/>
    <property type="evidence" value="ECO:0007669"/>
    <property type="project" value="UniProtKB-SubCell"/>
</dbReference>
<feature type="coiled-coil region" evidence="14">
    <location>
        <begin position="67"/>
        <end position="119"/>
    </location>
</feature>
<dbReference type="EMBL" id="PDKN01000009">
    <property type="protein sequence ID" value="RXJ54633.1"/>
    <property type="molecule type" value="Genomic_DNA"/>
</dbReference>
<comment type="caution">
    <text evidence="16">The sequence shown here is derived from an EMBL/GenBank/DDBJ whole genome shotgun (WGS) entry which is preliminary data.</text>
</comment>
<dbReference type="GO" id="GO:0005886">
    <property type="term" value="C:plasma membrane"/>
    <property type="evidence" value="ECO:0007669"/>
    <property type="project" value="UniProtKB-SubCell"/>
</dbReference>
<evidence type="ECO:0000256" key="5">
    <source>
        <dbReference type="ARBA" id="ARBA00022989"/>
    </source>
</evidence>
<keyword evidence="17" id="KW-1185">Reference proteome</keyword>
<dbReference type="OrthoDB" id="5373033at2"/>
<keyword evidence="8 12" id="KW-0066">ATP synthesis</keyword>
<keyword evidence="3 12" id="KW-0812">Transmembrane</keyword>
<keyword evidence="5 12" id="KW-1133">Transmembrane helix</keyword>
<dbReference type="Proteomes" id="UP000290657">
    <property type="component" value="Unassembled WGS sequence"/>
</dbReference>
<evidence type="ECO:0000256" key="14">
    <source>
        <dbReference type="SAM" id="Coils"/>
    </source>
</evidence>
<evidence type="ECO:0000256" key="8">
    <source>
        <dbReference type="ARBA" id="ARBA00023310"/>
    </source>
</evidence>
<comment type="function">
    <text evidence="9 12">F(1)F(0) ATP synthase produces ATP from ADP in the presence of a proton or sodium gradient. F-type ATPases consist of two structural domains, F(1) containing the extramembraneous catalytic core and F(0) containing the membrane proton channel, linked together by a central stalk and a peripheral stalk. During catalysis, ATP synthesis in the catalytic domain of F(1) is coupled via a rotary mechanism of the central stalk subunits to proton translocation.</text>
</comment>
<dbReference type="GO" id="GO:0045259">
    <property type="term" value="C:proton-transporting ATP synthase complex"/>
    <property type="evidence" value="ECO:0007669"/>
    <property type="project" value="UniProtKB-KW"/>
</dbReference>
<keyword evidence="15" id="KW-0732">Signal</keyword>
<evidence type="ECO:0000256" key="11">
    <source>
        <dbReference type="ARBA" id="ARBA00037847"/>
    </source>
</evidence>
<comment type="function">
    <text evidence="10">Component of the F(0) channel, it forms part of the peripheral stalk, linking F(1) to F(0). The b'-subunit is a diverged and duplicated form of b found in plants and photosynthetic bacteria.</text>
</comment>
<comment type="subunit">
    <text evidence="12">F-type ATPases have 2 components, F(1) - the catalytic core - and F(0) - the membrane proton channel. F(1) has five subunits: alpha(3), beta(3), gamma(1), delta(1), epsilon(1). F(0) has three main subunits: a(1), b(2) and c(10-14). The alpha and beta chains form an alternating ring which encloses part of the gamma chain. F(1) is attached to F(0) by a central stalk formed by the gamma and epsilon chains, while a peripheral stalk is formed by the delta and b chains.</text>
</comment>
<evidence type="ECO:0000256" key="10">
    <source>
        <dbReference type="ARBA" id="ARBA00025614"/>
    </source>
</evidence>
<evidence type="ECO:0000256" key="13">
    <source>
        <dbReference type="RuleBase" id="RU003848"/>
    </source>
</evidence>
<evidence type="ECO:0000256" key="6">
    <source>
        <dbReference type="ARBA" id="ARBA00023065"/>
    </source>
</evidence>
<evidence type="ECO:0000256" key="9">
    <source>
        <dbReference type="ARBA" id="ARBA00025198"/>
    </source>
</evidence>
<keyword evidence="1 12" id="KW-0813">Transport</keyword>
<evidence type="ECO:0000256" key="15">
    <source>
        <dbReference type="SAM" id="SignalP"/>
    </source>
</evidence>
<evidence type="ECO:0000313" key="16">
    <source>
        <dbReference type="EMBL" id="RXJ54633.1"/>
    </source>
</evidence>
<sequence length="173" mass="19222">MVRKLFVLIMLAFAPLALFASEGAETNYDIVQRTVNFVIFAAILWYLLADKIKAFFADRSLSIQAELDKVQDTLKESQAKVDDAALELEKAKKLAVEIVDGANAEIDSIKAKIAQAVDNEIANLNKNFDEKIKVETRKLKVEIVEEVLNELLSSENIGVSQDELANIVLKKVA</sequence>
<keyword evidence="2 12" id="KW-0138">CF(0)</keyword>
<organism evidence="16 17">
    <name type="scientific">Candidatus Marinarcus aquaticus</name>
    <dbReference type="NCBI Taxonomy" id="2044504"/>
    <lineage>
        <taxon>Bacteria</taxon>
        <taxon>Pseudomonadati</taxon>
        <taxon>Campylobacterota</taxon>
        <taxon>Epsilonproteobacteria</taxon>
        <taxon>Campylobacterales</taxon>
        <taxon>Arcobacteraceae</taxon>
        <taxon>Candidatus Marinarcus</taxon>
    </lineage>
</organism>
<keyword evidence="7 12" id="KW-0472">Membrane</keyword>
<evidence type="ECO:0000313" key="17">
    <source>
        <dbReference type="Proteomes" id="UP000290657"/>
    </source>
</evidence>
<protein>
    <recommendedName>
        <fullName evidence="12">ATP synthase subunit b</fullName>
    </recommendedName>
    <alternativeName>
        <fullName evidence="12">ATP synthase F(0) sector subunit b</fullName>
    </alternativeName>
    <alternativeName>
        <fullName evidence="12">ATPase subunit I</fullName>
    </alternativeName>
    <alternativeName>
        <fullName evidence="12">F-type ATPase subunit b</fullName>
        <shortName evidence="12">F-ATPase subunit b</shortName>
    </alternativeName>
</protein>
<dbReference type="Pfam" id="PF00430">
    <property type="entry name" value="ATP-synt_B"/>
    <property type="match status" value="1"/>
</dbReference>
<evidence type="ECO:0000256" key="12">
    <source>
        <dbReference type="HAMAP-Rule" id="MF_01398"/>
    </source>
</evidence>
<feature type="chain" id="PRO_5020997340" description="ATP synthase subunit b" evidence="15">
    <location>
        <begin position="21"/>
        <end position="173"/>
    </location>
</feature>
<comment type="subcellular location">
    <subcellularLocation>
        <location evidence="12">Cell membrane</location>
        <topology evidence="12">Single-pass membrane protein</topology>
    </subcellularLocation>
    <subcellularLocation>
        <location evidence="11">Endomembrane system</location>
        <topology evidence="11">Single-pass membrane protein</topology>
    </subcellularLocation>
</comment>